<dbReference type="EMBL" id="LGSP01000054">
    <property type="protein sequence ID" value="KNE80289.1"/>
    <property type="molecule type" value="Genomic_DNA"/>
</dbReference>
<accession>A0ACC4W6M8</accession>
<keyword evidence="2" id="KW-1185">Reference proteome</keyword>
<proteinExistence type="predicted"/>
<gene>
    <name evidence="1" type="ORF">ADZ36_22905</name>
</gene>
<organism evidence="1 2">
    <name type="scientific">Streptomyces fradiae</name>
    <name type="common">Streptomyces roseoflavus</name>
    <dbReference type="NCBI Taxonomy" id="1906"/>
    <lineage>
        <taxon>Bacteria</taxon>
        <taxon>Bacillati</taxon>
        <taxon>Actinomycetota</taxon>
        <taxon>Actinomycetes</taxon>
        <taxon>Kitasatosporales</taxon>
        <taxon>Streptomycetaceae</taxon>
        <taxon>Streptomyces</taxon>
    </lineage>
</organism>
<name>A0ACC4W6M8_STRFR</name>
<evidence type="ECO:0000313" key="1">
    <source>
        <dbReference type="EMBL" id="KNE80289.1"/>
    </source>
</evidence>
<protein>
    <submittedName>
        <fullName evidence="1">Uncharacterized protein</fullName>
    </submittedName>
</protein>
<sequence length="150" mass="15920">MFMLTSMQPLPKPKTTTAAPSAQTFSARPGSTREPLHSTAATGSVRWLPNRSLSGPASCSPAKAPPPMHSSSQPSTAWEMPALTSTEGMCTTHTPMTKPLSAKYANVPRRARCRSGPGGGRPVAVRPSVSGLLPSSLPLSFRMHSRLTRR</sequence>
<dbReference type="Proteomes" id="UP000037185">
    <property type="component" value="Unassembled WGS sequence"/>
</dbReference>
<evidence type="ECO:0000313" key="2">
    <source>
        <dbReference type="Proteomes" id="UP000037185"/>
    </source>
</evidence>
<comment type="caution">
    <text evidence="1">The sequence shown here is derived from an EMBL/GenBank/DDBJ whole genome shotgun (WGS) entry which is preliminary data.</text>
</comment>
<reference evidence="1" key="1">
    <citation type="submission" date="2015-07" db="EMBL/GenBank/DDBJ databases">
        <title>Draft genome sequence of Streptomyces fradiae, a resistant strain to nitron-oligomycin.</title>
        <authorList>
            <person name="Vatlin A.A."/>
            <person name="Bekker O.B."/>
            <person name="Danilenko V.N."/>
        </authorList>
    </citation>
    <scope>NUCLEOTIDE SEQUENCE</scope>
    <source>
        <strain evidence="1">Olg1-1</strain>
    </source>
</reference>